<evidence type="ECO:0000256" key="2">
    <source>
        <dbReference type="SAM" id="Phobius"/>
    </source>
</evidence>
<keyword evidence="2" id="KW-0472">Membrane</keyword>
<dbReference type="AlphaFoldDB" id="A0A6G3TV30"/>
<feature type="region of interest" description="Disordered" evidence="1">
    <location>
        <begin position="75"/>
        <end position="97"/>
    </location>
</feature>
<dbReference type="EMBL" id="JAAGMU010000089">
    <property type="protein sequence ID" value="NEC77955.1"/>
    <property type="molecule type" value="Genomic_DNA"/>
</dbReference>
<reference evidence="3" key="1">
    <citation type="submission" date="2020-01" db="EMBL/GenBank/DDBJ databases">
        <title>Insect and environment-associated Actinomycetes.</title>
        <authorList>
            <person name="Currrie C."/>
            <person name="Chevrette M."/>
            <person name="Carlson C."/>
            <person name="Stubbendieck R."/>
            <person name="Wendt-Pienkowski E."/>
        </authorList>
    </citation>
    <scope>NUCLEOTIDE SEQUENCE</scope>
    <source>
        <strain evidence="3">SID7958</strain>
    </source>
</reference>
<keyword evidence="2" id="KW-1133">Transmembrane helix</keyword>
<feature type="non-terminal residue" evidence="3">
    <location>
        <position position="1"/>
    </location>
</feature>
<organism evidence="3">
    <name type="scientific">Streptomyces sp. SID7958</name>
    <dbReference type="NCBI Taxonomy" id="2706093"/>
    <lineage>
        <taxon>Bacteria</taxon>
        <taxon>Bacillati</taxon>
        <taxon>Actinomycetota</taxon>
        <taxon>Actinomycetes</taxon>
        <taxon>Kitasatosporales</taxon>
        <taxon>Streptomycetaceae</taxon>
        <taxon>Streptomyces</taxon>
    </lineage>
</organism>
<keyword evidence="2" id="KW-0812">Transmembrane</keyword>
<proteinExistence type="predicted"/>
<feature type="transmembrane region" description="Helical" evidence="2">
    <location>
        <begin position="44"/>
        <end position="65"/>
    </location>
</feature>
<gene>
    <name evidence="3" type="ORF">G3I38_01525</name>
</gene>
<feature type="non-terminal residue" evidence="3">
    <location>
        <position position="97"/>
    </location>
</feature>
<name>A0A6G3TV30_9ACTN</name>
<sequence>VPVVLGGGPAAVRTATAGLERAWPARLTVTNTALLLCVLPVPSMVRVVCSSLLLLVLLHFLALLVHTVARALRTRRTGPTAGQDAGPTAGPTAGQAA</sequence>
<dbReference type="RefSeq" id="WP_203591466.1">
    <property type="nucleotide sequence ID" value="NZ_JAAGMU010000089.1"/>
</dbReference>
<protein>
    <submittedName>
        <fullName evidence="3">Copper oxidase</fullName>
    </submittedName>
</protein>
<evidence type="ECO:0000256" key="1">
    <source>
        <dbReference type="SAM" id="MobiDB-lite"/>
    </source>
</evidence>
<evidence type="ECO:0000313" key="3">
    <source>
        <dbReference type="EMBL" id="NEC77955.1"/>
    </source>
</evidence>
<comment type="caution">
    <text evidence="3">The sequence shown here is derived from an EMBL/GenBank/DDBJ whole genome shotgun (WGS) entry which is preliminary data.</text>
</comment>
<accession>A0A6G3TV30</accession>
<feature type="compositionally biased region" description="Low complexity" evidence="1">
    <location>
        <begin position="77"/>
        <end position="97"/>
    </location>
</feature>